<evidence type="ECO:0008006" key="3">
    <source>
        <dbReference type="Google" id="ProtNLM"/>
    </source>
</evidence>
<sequence length="39" mass="4433">MVQIIFSARYKSHVIIATELNAANMTDGEVLPNLFKQIR</sequence>
<evidence type="ECO:0000313" key="1">
    <source>
        <dbReference type="EMBL" id="ATF08862.1"/>
    </source>
</evidence>
<dbReference type="EMBL" id="CP020660">
    <property type="protein sequence ID" value="ATF08862.1"/>
    <property type="molecule type" value="Genomic_DNA"/>
</dbReference>
<dbReference type="KEGG" id="elux:BTN50_0326"/>
<protein>
    <recommendedName>
        <fullName evidence="3">Mobile element protein</fullName>
    </recommendedName>
</protein>
<gene>
    <name evidence="1" type="ORF">BTN50_0326</name>
</gene>
<evidence type="ECO:0000313" key="2">
    <source>
        <dbReference type="Proteomes" id="UP000218160"/>
    </source>
</evidence>
<name>A0A291B784_9GAMM</name>
<keyword evidence="2" id="KW-1185">Reference proteome</keyword>
<proteinExistence type="predicted"/>
<accession>A0A291B784</accession>
<organism evidence="1 2">
    <name type="scientific">Candidatus Enterovibrio altilux</name>
    <dbReference type="NCBI Taxonomy" id="1927128"/>
    <lineage>
        <taxon>Bacteria</taxon>
        <taxon>Pseudomonadati</taxon>
        <taxon>Pseudomonadota</taxon>
        <taxon>Gammaproteobacteria</taxon>
        <taxon>Vibrionales</taxon>
        <taxon>Vibrionaceae</taxon>
        <taxon>Enterovibrio</taxon>
    </lineage>
</organism>
<reference evidence="2" key="1">
    <citation type="submission" date="2017-04" db="EMBL/GenBank/DDBJ databases">
        <title>Genome evolution of the luminous symbionts of deep sea anglerfish.</title>
        <authorList>
            <person name="Hendry T.A."/>
        </authorList>
    </citation>
    <scope>NUCLEOTIDE SEQUENCE [LARGE SCALE GENOMIC DNA]</scope>
</reference>
<dbReference type="AlphaFoldDB" id="A0A291B784"/>
<dbReference type="Proteomes" id="UP000218160">
    <property type="component" value="Chromosome 1"/>
</dbReference>